<organism evidence="2 3">
    <name type="scientific">Glycomyces terrestris</name>
    <dbReference type="NCBI Taxonomy" id="2493553"/>
    <lineage>
        <taxon>Bacteria</taxon>
        <taxon>Bacillati</taxon>
        <taxon>Actinomycetota</taxon>
        <taxon>Actinomycetes</taxon>
        <taxon>Glycomycetales</taxon>
        <taxon>Glycomycetaceae</taxon>
        <taxon>Glycomyces</taxon>
    </lineage>
</organism>
<sequence length="196" mass="21273">MTLLPEDMGGGAVQNRDGSYTVTDSSGTRFQMTEESFDEFISKMGLTLDDLEIYRSQVMGGSVVRLREGANPELLSGSSFRTVDTVNVPFGGFDDAIELAEAYRTVFYPGRAEQIDRVFHGLDTGRVISEEIKTGYLESDGEVNASVASVQSEFDSRGNGISTSDVEDVRDDNDRTETDAPGTGETPASDDEPEIL</sequence>
<reference evidence="2 3" key="1">
    <citation type="submission" date="2018-12" db="EMBL/GenBank/DDBJ databases">
        <title>Glycomyces sp. YIM 121974 draft genome.</title>
        <authorList>
            <person name="Li Q."/>
        </authorList>
    </citation>
    <scope>NUCLEOTIDE SEQUENCE [LARGE SCALE GENOMIC DNA]</scope>
    <source>
        <strain evidence="2 3">YIM 121974</strain>
    </source>
</reference>
<dbReference type="OrthoDB" id="5181479at2"/>
<evidence type="ECO:0000313" key="2">
    <source>
        <dbReference type="EMBL" id="RRR99084.1"/>
    </source>
</evidence>
<comment type="caution">
    <text evidence="2">The sequence shown here is derived from an EMBL/GenBank/DDBJ whole genome shotgun (WGS) entry which is preliminary data.</text>
</comment>
<dbReference type="Proteomes" id="UP000277256">
    <property type="component" value="Unassembled WGS sequence"/>
</dbReference>
<dbReference type="AlphaFoldDB" id="A0A426UWU2"/>
<evidence type="ECO:0000313" key="3">
    <source>
        <dbReference type="Proteomes" id="UP000277256"/>
    </source>
</evidence>
<proteinExistence type="predicted"/>
<dbReference type="EMBL" id="RSEB01000003">
    <property type="protein sequence ID" value="RRR99084.1"/>
    <property type="molecule type" value="Genomic_DNA"/>
</dbReference>
<feature type="compositionally biased region" description="Polar residues" evidence="1">
    <location>
        <begin position="150"/>
        <end position="164"/>
    </location>
</feature>
<protein>
    <submittedName>
        <fullName evidence="2">Uncharacterized protein</fullName>
    </submittedName>
</protein>
<gene>
    <name evidence="2" type="ORF">EIW28_10015</name>
</gene>
<feature type="region of interest" description="Disordered" evidence="1">
    <location>
        <begin position="1"/>
        <end position="25"/>
    </location>
</feature>
<accession>A0A426UWU2</accession>
<keyword evidence="3" id="KW-1185">Reference proteome</keyword>
<evidence type="ECO:0000256" key="1">
    <source>
        <dbReference type="SAM" id="MobiDB-lite"/>
    </source>
</evidence>
<name>A0A426UWU2_9ACTN</name>
<feature type="compositionally biased region" description="Polar residues" evidence="1">
    <location>
        <begin position="16"/>
        <end position="25"/>
    </location>
</feature>
<feature type="region of interest" description="Disordered" evidence="1">
    <location>
        <begin position="150"/>
        <end position="196"/>
    </location>
</feature>
<dbReference type="RefSeq" id="WP_125247603.1">
    <property type="nucleotide sequence ID" value="NZ_RSEB01000003.1"/>
</dbReference>